<keyword evidence="4 6" id="KW-0072">Autophagy</keyword>
<evidence type="ECO:0000256" key="4">
    <source>
        <dbReference type="ARBA" id="ARBA00023006"/>
    </source>
</evidence>
<evidence type="ECO:0000313" key="10">
    <source>
        <dbReference type="Proteomes" id="UP000008698"/>
    </source>
</evidence>
<feature type="compositionally biased region" description="Basic and acidic residues" evidence="7">
    <location>
        <begin position="474"/>
        <end position="484"/>
    </location>
</feature>
<evidence type="ECO:0000256" key="2">
    <source>
        <dbReference type="ARBA" id="ARBA00013806"/>
    </source>
</evidence>
<gene>
    <name evidence="9" type="ORF">VDBG_02531</name>
</gene>
<evidence type="ECO:0000256" key="1">
    <source>
        <dbReference type="ARBA" id="ARBA00006259"/>
    </source>
</evidence>
<dbReference type="GO" id="GO:0034727">
    <property type="term" value="P:piecemeal microautophagy of the nucleus"/>
    <property type="evidence" value="ECO:0007669"/>
    <property type="project" value="TreeGrafter"/>
</dbReference>
<dbReference type="GO" id="GO:0034045">
    <property type="term" value="C:phagophore assembly site membrane"/>
    <property type="evidence" value="ECO:0007669"/>
    <property type="project" value="UniProtKB-SubCell"/>
</dbReference>
<organism evidence="10">
    <name type="scientific">Verticillium alfalfae (strain VaMs.102 / ATCC MYA-4576 / FGSC 10136)</name>
    <name type="common">Verticillium wilt of alfalfa</name>
    <name type="synonym">Verticillium albo-atrum</name>
    <dbReference type="NCBI Taxonomy" id="526221"/>
    <lineage>
        <taxon>Eukaryota</taxon>
        <taxon>Fungi</taxon>
        <taxon>Dikarya</taxon>
        <taxon>Ascomycota</taxon>
        <taxon>Pezizomycotina</taxon>
        <taxon>Sordariomycetes</taxon>
        <taxon>Hypocreomycetidae</taxon>
        <taxon>Glomerellales</taxon>
        <taxon>Plectosphaerellaceae</taxon>
        <taxon>Verticillium</taxon>
    </lineage>
</organism>
<evidence type="ECO:0000256" key="3">
    <source>
        <dbReference type="ARBA" id="ARBA00022490"/>
    </source>
</evidence>
<dbReference type="HOGENOM" id="CLU_028356_0_0_1"/>
<accession>C9SDK1</accession>
<evidence type="ECO:0000256" key="5">
    <source>
        <dbReference type="ARBA" id="ARBA00023136"/>
    </source>
</evidence>
<dbReference type="GO" id="GO:0000045">
    <property type="term" value="P:autophagosome assembly"/>
    <property type="evidence" value="ECO:0007669"/>
    <property type="project" value="TreeGrafter"/>
</dbReference>
<dbReference type="InterPro" id="IPR045326">
    <property type="entry name" value="ATG17-like_dom"/>
</dbReference>
<name>C9SDK1_VERA1</name>
<dbReference type="AlphaFoldDB" id="C9SDK1"/>
<feature type="compositionally biased region" description="Basic and acidic residues" evidence="7">
    <location>
        <begin position="23"/>
        <end position="33"/>
    </location>
</feature>
<dbReference type="Pfam" id="PF04108">
    <property type="entry name" value="ATG17_like"/>
    <property type="match status" value="1"/>
</dbReference>
<dbReference type="OrthoDB" id="1937984at2759"/>
<keyword evidence="10" id="KW-1185">Reference proteome</keyword>
<comment type="subcellular location">
    <subcellularLocation>
        <location evidence="6">Cytoplasm</location>
    </subcellularLocation>
    <subcellularLocation>
        <location evidence="6">Preautophagosomal structure membrane</location>
        <topology evidence="6">Peripheral membrane protein</topology>
    </subcellularLocation>
</comment>
<protein>
    <recommendedName>
        <fullName evidence="2 6">Autophagy-related protein 17</fullName>
    </recommendedName>
</protein>
<evidence type="ECO:0000256" key="6">
    <source>
        <dbReference type="RuleBase" id="RU368080"/>
    </source>
</evidence>
<evidence type="ECO:0000259" key="8">
    <source>
        <dbReference type="Pfam" id="PF04108"/>
    </source>
</evidence>
<keyword evidence="5" id="KW-0472">Membrane</keyword>
<evidence type="ECO:0000313" key="9">
    <source>
        <dbReference type="EMBL" id="EEY16422.1"/>
    </source>
</evidence>
<feature type="domain" description="Autophagy protein ATG17-like" evidence="8">
    <location>
        <begin position="54"/>
        <end position="430"/>
    </location>
</feature>
<feature type="region of interest" description="Disordered" evidence="7">
    <location>
        <begin position="1"/>
        <end position="35"/>
    </location>
</feature>
<keyword evidence="3 6" id="KW-0963">Cytoplasm</keyword>
<feature type="region of interest" description="Disordered" evidence="7">
    <location>
        <begin position="455"/>
        <end position="484"/>
    </location>
</feature>
<dbReference type="EMBL" id="DS985216">
    <property type="protein sequence ID" value="EEY16422.1"/>
    <property type="molecule type" value="Genomic_DNA"/>
</dbReference>
<dbReference type="KEGG" id="val:VDBG_02531"/>
<feature type="compositionally biased region" description="Low complexity" evidence="7">
    <location>
        <begin position="9"/>
        <end position="22"/>
    </location>
</feature>
<dbReference type="Proteomes" id="UP000008698">
    <property type="component" value="Unassembled WGS sequence"/>
</dbReference>
<comment type="similarity">
    <text evidence="1 6">Belongs to the ATG17 family.</text>
</comment>
<dbReference type="GO" id="GO:0060090">
    <property type="term" value="F:molecular adaptor activity"/>
    <property type="evidence" value="ECO:0007669"/>
    <property type="project" value="TreeGrafter"/>
</dbReference>
<dbReference type="STRING" id="526221.C9SDK1"/>
<dbReference type="GO" id="GO:0000422">
    <property type="term" value="P:autophagy of mitochondrion"/>
    <property type="evidence" value="ECO:0007669"/>
    <property type="project" value="TreeGrafter"/>
</dbReference>
<dbReference type="GO" id="GO:1990316">
    <property type="term" value="C:Atg1/ULK1 kinase complex"/>
    <property type="evidence" value="ECO:0007669"/>
    <property type="project" value="TreeGrafter"/>
</dbReference>
<dbReference type="OMA" id="THVWRAN"/>
<comment type="function">
    <text evidence="6">Autophagy-specific protein that functions in response to autophagy-inducing signals as a scaffold to recruit other ATG proteins to organize preautophagosomal structure (PAS) formation. Modulates the timing and magnitude of the autophagy response, such as the size of the sequestering vesicles. Plays particularly a role in pexophagy and nucleophagy.</text>
</comment>
<dbReference type="InterPro" id="IPR007240">
    <property type="entry name" value="Atg17"/>
</dbReference>
<evidence type="ECO:0000256" key="7">
    <source>
        <dbReference type="SAM" id="MobiDB-lite"/>
    </source>
</evidence>
<dbReference type="GO" id="GO:0030295">
    <property type="term" value="F:protein kinase activator activity"/>
    <property type="evidence" value="ECO:0007669"/>
    <property type="project" value="TreeGrafter"/>
</dbReference>
<reference evidence="10" key="1">
    <citation type="journal article" date="2011" name="PLoS Pathog.">
        <title>Comparative genomics yields insights into niche adaptation of plant vascular wilt pathogens.</title>
        <authorList>
            <person name="Klosterman S.J."/>
            <person name="Subbarao K.V."/>
            <person name="Kang S."/>
            <person name="Veronese P."/>
            <person name="Gold S.E."/>
            <person name="Thomma B.P.H.J."/>
            <person name="Chen Z."/>
            <person name="Henrissat B."/>
            <person name="Lee Y.-H."/>
            <person name="Park J."/>
            <person name="Garcia-Pedrajas M.D."/>
            <person name="Barbara D.J."/>
            <person name="Anchieta A."/>
            <person name="de Jonge R."/>
            <person name="Santhanam P."/>
            <person name="Maruthachalam K."/>
            <person name="Atallah Z."/>
            <person name="Amyotte S.G."/>
            <person name="Paz Z."/>
            <person name="Inderbitzin P."/>
            <person name="Hayes R.J."/>
            <person name="Heiman D.I."/>
            <person name="Young S."/>
            <person name="Zeng Q."/>
            <person name="Engels R."/>
            <person name="Galagan J."/>
            <person name="Cuomo C.A."/>
            <person name="Dobinson K.F."/>
            <person name="Ma L.-J."/>
        </authorList>
    </citation>
    <scope>NUCLEOTIDE SEQUENCE [LARGE SCALE GENOMIC DNA]</scope>
    <source>
        <strain evidence="10">VaMs.102 / ATCC MYA-4576 / FGSC 10136</strain>
    </source>
</reference>
<dbReference type="RefSeq" id="XP_003006392.1">
    <property type="nucleotide sequence ID" value="XM_003006346.1"/>
</dbReference>
<dbReference type="PANTHER" id="PTHR28005">
    <property type="entry name" value="AUTOPHAGY-RELATED PROTEIN 17"/>
    <property type="match status" value="1"/>
</dbReference>
<dbReference type="PANTHER" id="PTHR28005:SF1">
    <property type="entry name" value="AUTOPHAGY-RELATED PROTEIN 17"/>
    <property type="match status" value="1"/>
</dbReference>
<sequence length="484" mass="54463">MATSPPDAPSRSAASSAYASRDSSSHTRDRHDATQAVSIPVETLVEHLLAAKRSLSSMQHVLRANDLATDARRSHEEAAIMCAQNRFLQRAIANQTTLLLRVRRSLKRTYDAGKRDFTNLVRTMDATNEKLQETMRMLRNTPVEADFRPPGEKSRNLMDFVDEQSVHGMVDALKKCLGELQAIQTSYDGDLLRFDNDLRALKKSMGVSLAPLSASPSASTAYEPIPELLLSLVEHSHGMAQILTSLTQHFDLCVTAVRTTEGGADLARRRAAEVTQSQGGDLSMTQRRVETAVQEINDGLRAVMSDSTALTQQTEHIKSSYVATATALRALEEIGGRLAGYLAAEAEFLQRWEDERYTIYGKLSEMDDLREFYERYAGAYDNLLLEVERRRMVEDKIQSIWRKARENVDKLVESDRQHREGFRHDVGEFIPTDLWPGMDRSMIRWELVPSRMEDAVDGDKHSGTPVLDQQIVDAARERVERSQP</sequence>
<dbReference type="GeneID" id="9535443"/>
<proteinExistence type="inferred from homology"/>
<dbReference type="eggNOG" id="ENOG502QUHH">
    <property type="taxonomic scope" value="Eukaryota"/>
</dbReference>